<dbReference type="InterPro" id="IPR026444">
    <property type="entry name" value="Secre_tail"/>
</dbReference>
<reference evidence="5 6" key="1">
    <citation type="submission" date="2019-02" db="EMBL/GenBank/DDBJ databases">
        <title>Genome sequence of the sea-ice species Brumimicrobium glaciale.</title>
        <authorList>
            <person name="Bowman J.P."/>
        </authorList>
    </citation>
    <scope>NUCLEOTIDE SEQUENCE [LARGE SCALE GENOMIC DNA]</scope>
    <source>
        <strain evidence="5 6">IC156</strain>
    </source>
</reference>
<evidence type="ECO:0000313" key="6">
    <source>
        <dbReference type="Proteomes" id="UP000293952"/>
    </source>
</evidence>
<dbReference type="PROSITE" id="PS51688">
    <property type="entry name" value="ICA"/>
    <property type="match status" value="1"/>
</dbReference>
<evidence type="ECO:0000313" key="5">
    <source>
        <dbReference type="EMBL" id="RYM32818.1"/>
    </source>
</evidence>
<keyword evidence="1 3" id="KW-0732">Signal</keyword>
<name>A0A4Q4KIT7_9FLAO</name>
<dbReference type="OrthoDB" id="9807669at2"/>
<dbReference type="Pfam" id="PF18962">
    <property type="entry name" value="Por_Secre_tail"/>
    <property type="match status" value="1"/>
</dbReference>
<evidence type="ECO:0000259" key="4">
    <source>
        <dbReference type="PROSITE" id="PS51688"/>
    </source>
</evidence>
<evidence type="ECO:0000256" key="1">
    <source>
        <dbReference type="ARBA" id="ARBA00022729"/>
    </source>
</evidence>
<keyword evidence="2" id="KW-0175">Coiled coil</keyword>
<dbReference type="InterPro" id="IPR030392">
    <property type="entry name" value="S74_ICA"/>
</dbReference>
<accession>A0A4Q4KIT7</accession>
<sequence length="501" mass="54813">MTYQNYYIMKKQILVLCLLVSTMTILKAQDNLSEGPVETYNNTGITQLNGEIFRFKPGLVTQLQSGTSFNFDEDWFALGKITAGTQDFYGLRFQQFKKGLTMGYTSAAPNKPRIEWVHSGGPTAGFLEFRVGTSLGSSGSPGTNVLVASMSPLQGNTYFGDIVNLGNPFLDNANSPEVGILTRGQIGLSIRNQNSNSTTGNNIGAAIRVEHGSNNGNGMIIDCVGGESSIGIRTEVASSLNSIGVRSTTNTNTQFSAAIYGDAQLSGSNRHAGYFNGDVLVTAGTFTVSDEKLKQNINNEKSALERIALLRPVTYTFNKTEGIALPETNQHGFVSQEMAEVFPELTKDVTQPVFDEDGKIVSDISYKAINYTGLISVLTAGIQELNSELVDIREELAEYKANDKIRESLVQDSREVSDYSMEQNIPNPFNDRTVIRYQLAPNVEQASITIFNLNGGFVKDYPINENKGEITILASEIGKGMFIYSLTRNGQEIMSKRMIVR</sequence>
<dbReference type="Proteomes" id="UP000293952">
    <property type="component" value="Unassembled WGS sequence"/>
</dbReference>
<comment type="caution">
    <text evidence="5">The sequence shown here is derived from an EMBL/GenBank/DDBJ whole genome shotgun (WGS) entry which is preliminary data.</text>
</comment>
<feature type="chain" id="PRO_5020573467" evidence="3">
    <location>
        <begin position="29"/>
        <end position="501"/>
    </location>
</feature>
<evidence type="ECO:0000256" key="2">
    <source>
        <dbReference type="SAM" id="Coils"/>
    </source>
</evidence>
<dbReference type="NCBIfam" id="TIGR04183">
    <property type="entry name" value="Por_Secre_tail"/>
    <property type="match status" value="1"/>
</dbReference>
<gene>
    <name evidence="5" type="ORF">ERX46_12210</name>
</gene>
<dbReference type="EMBL" id="SETE01000005">
    <property type="protein sequence ID" value="RYM32818.1"/>
    <property type="molecule type" value="Genomic_DNA"/>
</dbReference>
<feature type="coiled-coil region" evidence="2">
    <location>
        <begin position="375"/>
        <end position="402"/>
    </location>
</feature>
<evidence type="ECO:0000256" key="3">
    <source>
        <dbReference type="SAM" id="SignalP"/>
    </source>
</evidence>
<proteinExistence type="predicted"/>
<feature type="signal peptide" evidence="3">
    <location>
        <begin position="1"/>
        <end position="28"/>
    </location>
</feature>
<organism evidence="5 6">
    <name type="scientific">Brumimicrobium glaciale</name>
    <dbReference type="NCBI Taxonomy" id="200475"/>
    <lineage>
        <taxon>Bacteria</taxon>
        <taxon>Pseudomonadati</taxon>
        <taxon>Bacteroidota</taxon>
        <taxon>Flavobacteriia</taxon>
        <taxon>Flavobacteriales</taxon>
        <taxon>Crocinitomicaceae</taxon>
        <taxon>Brumimicrobium</taxon>
    </lineage>
</organism>
<keyword evidence="6" id="KW-1185">Reference proteome</keyword>
<protein>
    <submittedName>
        <fullName evidence="5">T9SS type A sorting domain-containing protein</fullName>
    </submittedName>
</protein>
<dbReference type="Pfam" id="PF13884">
    <property type="entry name" value="Peptidase_S74"/>
    <property type="match status" value="1"/>
</dbReference>
<feature type="domain" description="Peptidase S74" evidence="4">
    <location>
        <begin position="289"/>
        <end position="396"/>
    </location>
</feature>
<dbReference type="AlphaFoldDB" id="A0A4Q4KIT7"/>